<evidence type="ECO:0000259" key="6">
    <source>
        <dbReference type="SMART" id="SM00363"/>
    </source>
</evidence>
<dbReference type="NCBIfam" id="TIGR00005">
    <property type="entry name" value="rluA_subfam"/>
    <property type="match status" value="1"/>
</dbReference>
<dbReference type="PANTHER" id="PTHR21600">
    <property type="entry name" value="MITOCHONDRIAL RNA PSEUDOURIDINE SYNTHASE"/>
    <property type="match status" value="1"/>
</dbReference>
<comment type="function">
    <text evidence="5">Responsible for synthesis of pseudouridine from uracil.</text>
</comment>
<name>A0A2H0V428_9BACT</name>
<evidence type="ECO:0000256" key="4">
    <source>
        <dbReference type="PROSITE-ProRule" id="PRU00182"/>
    </source>
</evidence>
<keyword evidence="4" id="KW-0694">RNA-binding</keyword>
<protein>
    <recommendedName>
        <fullName evidence="5">Pseudouridine synthase</fullName>
        <ecNumber evidence="5">5.4.99.-</ecNumber>
    </recommendedName>
</protein>
<dbReference type="EMBL" id="PFAR01000030">
    <property type="protein sequence ID" value="PIR93110.1"/>
    <property type="molecule type" value="Genomic_DNA"/>
</dbReference>
<gene>
    <name evidence="7" type="ORF">COT99_02550</name>
</gene>
<evidence type="ECO:0000256" key="5">
    <source>
        <dbReference type="RuleBase" id="RU362028"/>
    </source>
</evidence>
<reference evidence="8" key="1">
    <citation type="submission" date="2017-09" db="EMBL/GenBank/DDBJ databases">
        <title>Depth-based differentiation of microbial function through sediment-hosted aquifers and enrichment of novel symbionts in the deep terrestrial subsurface.</title>
        <authorList>
            <person name="Probst A.J."/>
            <person name="Ladd B."/>
            <person name="Jarett J.K."/>
            <person name="Geller-Mcgrath D.E."/>
            <person name="Sieber C.M.K."/>
            <person name="Emerson J.B."/>
            <person name="Anantharaman K."/>
            <person name="Thomas B.C."/>
            <person name="Malmstrom R."/>
            <person name="Stieglmeier M."/>
            <person name="Klingl A."/>
            <person name="Woyke T."/>
            <person name="Ryan C.M."/>
            <person name="Banfield J.F."/>
        </authorList>
    </citation>
    <scope>NUCLEOTIDE SEQUENCE [LARGE SCALE GENOMIC DNA]</scope>
</reference>
<comment type="caution">
    <text evidence="7">The sequence shown here is derived from an EMBL/GenBank/DDBJ whole genome shotgun (WGS) entry which is preliminary data.</text>
</comment>
<organism evidence="7 8">
    <name type="scientific">Candidatus Falkowbacteria bacterium CG10_big_fil_rev_8_21_14_0_10_43_10</name>
    <dbReference type="NCBI Taxonomy" id="1974567"/>
    <lineage>
        <taxon>Bacteria</taxon>
        <taxon>Candidatus Falkowiibacteriota</taxon>
    </lineage>
</organism>
<evidence type="ECO:0000313" key="7">
    <source>
        <dbReference type="EMBL" id="PIR93110.1"/>
    </source>
</evidence>
<dbReference type="EC" id="5.4.99.-" evidence="5"/>
<feature type="domain" description="RNA-binding S4" evidence="6">
    <location>
        <begin position="13"/>
        <end position="75"/>
    </location>
</feature>
<dbReference type="Pfam" id="PF01479">
    <property type="entry name" value="S4"/>
    <property type="match status" value="1"/>
</dbReference>
<dbReference type="GO" id="GO:0003723">
    <property type="term" value="F:RNA binding"/>
    <property type="evidence" value="ECO:0007669"/>
    <property type="project" value="UniProtKB-KW"/>
</dbReference>
<dbReference type="Proteomes" id="UP000228626">
    <property type="component" value="Unassembled WGS sequence"/>
</dbReference>
<accession>A0A2H0V428</accession>
<dbReference type="CDD" id="cd00165">
    <property type="entry name" value="S4"/>
    <property type="match status" value="1"/>
</dbReference>
<evidence type="ECO:0000256" key="2">
    <source>
        <dbReference type="ARBA" id="ARBA00023235"/>
    </source>
</evidence>
<dbReference type="InterPro" id="IPR050188">
    <property type="entry name" value="RluA_PseudoU_synthase"/>
</dbReference>
<dbReference type="GO" id="GO:0120159">
    <property type="term" value="F:rRNA pseudouridine synthase activity"/>
    <property type="evidence" value="ECO:0007669"/>
    <property type="project" value="UniProtKB-ARBA"/>
</dbReference>
<dbReference type="SUPFAM" id="SSF55174">
    <property type="entry name" value="Alpha-L RNA-binding motif"/>
    <property type="match status" value="1"/>
</dbReference>
<proteinExistence type="inferred from homology"/>
<dbReference type="Gene3D" id="3.10.290.10">
    <property type="entry name" value="RNA-binding S4 domain"/>
    <property type="match status" value="1"/>
</dbReference>
<dbReference type="InterPro" id="IPR036986">
    <property type="entry name" value="S4_RNA-bd_sf"/>
</dbReference>
<dbReference type="Pfam" id="PF00849">
    <property type="entry name" value="PseudoU_synth_2"/>
    <property type="match status" value="1"/>
</dbReference>
<dbReference type="SUPFAM" id="SSF55120">
    <property type="entry name" value="Pseudouridine synthase"/>
    <property type="match status" value="1"/>
</dbReference>
<feature type="active site" evidence="3">
    <location>
        <position position="142"/>
    </location>
</feature>
<evidence type="ECO:0000256" key="3">
    <source>
        <dbReference type="PIRSR" id="PIRSR606225-1"/>
    </source>
</evidence>
<dbReference type="InterPro" id="IPR020103">
    <property type="entry name" value="PsdUridine_synth_cat_dom_sf"/>
</dbReference>
<dbReference type="InterPro" id="IPR006225">
    <property type="entry name" value="PsdUridine_synth_RluC/D"/>
</dbReference>
<comment type="catalytic activity">
    <reaction evidence="5">
        <text>a uridine in RNA = a pseudouridine in RNA</text>
        <dbReference type="Rhea" id="RHEA:48348"/>
        <dbReference type="Rhea" id="RHEA-COMP:12068"/>
        <dbReference type="Rhea" id="RHEA-COMP:12069"/>
        <dbReference type="ChEBI" id="CHEBI:65314"/>
        <dbReference type="ChEBI" id="CHEBI:65315"/>
    </reaction>
</comment>
<keyword evidence="2 5" id="KW-0413">Isomerase</keyword>
<evidence type="ECO:0000256" key="1">
    <source>
        <dbReference type="ARBA" id="ARBA00010876"/>
    </source>
</evidence>
<dbReference type="SMART" id="SM00363">
    <property type="entry name" value="S4"/>
    <property type="match status" value="1"/>
</dbReference>
<dbReference type="InterPro" id="IPR006145">
    <property type="entry name" value="PsdUridine_synth_RsuA/RluA"/>
</dbReference>
<dbReference type="Gene3D" id="3.30.2350.10">
    <property type="entry name" value="Pseudouridine synthase"/>
    <property type="match status" value="1"/>
</dbReference>
<dbReference type="CDD" id="cd02869">
    <property type="entry name" value="PseudoU_synth_RluA_like"/>
    <property type="match status" value="1"/>
</dbReference>
<dbReference type="AlphaFoldDB" id="A0A2H0V428"/>
<comment type="similarity">
    <text evidence="1 5">Belongs to the pseudouridine synthase RluA family.</text>
</comment>
<dbReference type="InterPro" id="IPR002942">
    <property type="entry name" value="S4_RNA-bd"/>
</dbReference>
<sequence length="311" mass="35354">MQKLKVKKNDSGQRLDIFLTDKLNLSRSKVQKLIKRGAVLVNDKVVSAHYTIQENDKIYPVKSRQGGDFAESKIISQGKLPKFKIISETDDYLVINKPAGVIVHGGEGINKPTLTDALEKKYPAIKKIGEDPLRPGIVHRLDKEASGLMVIAKNNKTFDHLKEQFKKRAILKKYLALVHGRTEKENDEIDFPISRSAKGYKMAARPNNQGGRRAITDFAVKQNFINYTLLEVAIKTGRTHQIRVHLSAYGQPVVGDDLYGNKKTRAQNAKLKLKRIFLHAYILGFYDLRGKWQEFKIELPVELKKILKNVK</sequence>
<dbReference type="PANTHER" id="PTHR21600:SF44">
    <property type="entry name" value="RIBOSOMAL LARGE SUBUNIT PSEUDOURIDINE SYNTHASE D"/>
    <property type="match status" value="1"/>
</dbReference>
<dbReference type="GO" id="GO:0000455">
    <property type="term" value="P:enzyme-directed rRNA pseudouridine synthesis"/>
    <property type="evidence" value="ECO:0007669"/>
    <property type="project" value="UniProtKB-ARBA"/>
</dbReference>
<dbReference type="PROSITE" id="PS50889">
    <property type="entry name" value="S4"/>
    <property type="match status" value="1"/>
</dbReference>
<evidence type="ECO:0000313" key="8">
    <source>
        <dbReference type="Proteomes" id="UP000228626"/>
    </source>
</evidence>